<dbReference type="EMBL" id="CAMXCT020000175">
    <property type="protein sequence ID" value="CAL1128403.1"/>
    <property type="molecule type" value="Genomic_DNA"/>
</dbReference>
<dbReference type="AlphaFoldDB" id="A0A9P1BKE8"/>
<feature type="compositionally biased region" description="Basic and acidic residues" evidence="1">
    <location>
        <begin position="19"/>
        <end position="31"/>
    </location>
</feature>
<name>A0A9P1BKE8_9DINO</name>
<comment type="caution">
    <text evidence="2">The sequence shown here is derived from an EMBL/GenBank/DDBJ whole genome shotgun (WGS) entry which is preliminary data.</text>
</comment>
<organism evidence="2">
    <name type="scientific">Cladocopium goreaui</name>
    <dbReference type="NCBI Taxonomy" id="2562237"/>
    <lineage>
        <taxon>Eukaryota</taxon>
        <taxon>Sar</taxon>
        <taxon>Alveolata</taxon>
        <taxon>Dinophyceae</taxon>
        <taxon>Suessiales</taxon>
        <taxon>Symbiodiniaceae</taxon>
        <taxon>Cladocopium</taxon>
    </lineage>
</organism>
<dbReference type="EMBL" id="CAMXCT010000175">
    <property type="protein sequence ID" value="CAI3975028.1"/>
    <property type="molecule type" value="Genomic_DNA"/>
</dbReference>
<evidence type="ECO:0000313" key="4">
    <source>
        <dbReference type="Proteomes" id="UP001152797"/>
    </source>
</evidence>
<dbReference type="EMBL" id="CAMXCT030000175">
    <property type="protein sequence ID" value="CAL4762340.1"/>
    <property type="molecule type" value="Genomic_DNA"/>
</dbReference>
<feature type="region of interest" description="Disordered" evidence="1">
    <location>
        <begin position="1"/>
        <end position="119"/>
    </location>
</feature>
<evidence type="ECO:0000313" key="2">
    <source>
        <dbReference type="EMBL" id="CAI3975028.1"/>
    </source>
</evidence>
<feature type="region of interest" description="Disordered" evidence="1">
    <location>
        <begin position="136"/>
        <end position="156"/>
    </location>
</feature>
<proteinExistence type="predicted"/>
<keyword evidence="4" id="KW-1185">Reference proteome</keyword>
<sequence length="171" mass="18532">MAARAPRAPRAGARSVRQAQDHLSRTEEAHRQRMLPPVPNDGYPLRPLRNAESSSKEGSSTPRANGEGDAGRCLRSSNSLPPISDRMARSAPAGLDLSQPETVEEPGVTFSARGDELEDDLEEDLRELEELAAHLAQEGEAEPRPYTGEIESTTAPGSQVNTTLVELKRQV</sequence>
<gene>
    <name evidence="2" type="ORF">C1SCF055_LOCUS3390</name>
</gene>
<reference evidence="2" key="1">
    <citation type="submission" date="2022-10" db="EMBL/GenBank/DDBJ databases">
        <authorList>
            <person name="Chen Y."/>
            <person name="Dougan E. K."/>
            <person name="Chan C."/>
            <person name="Rhodes N."/>
            <person name="Thang M."/>
        </authorList>
    </citation>
    <scope>NUCLEOTIDE SEQUENCE</scope>
</reference>
<evidence type="ECO:0000256" key="1">
    <source>
        <dbReference type="SAM" id="MobiDB-lite"/>
    </source>
</evidence>
<dbReference type="Proteomes" id="UP001152797">
    <property type="component" value="Unassembled WGS sequence"/>
</dbReference>
<reference evidence="3" key="2">
    <citation type="submission" date="2024-04" db="EMBL/GenBank/DDBJ databases">
        <authorList>
            <person name="Chen Y."/>
            <person name="Shah S."/>
            <person name="Dougan E. K."/>
            <person name="Thang M."/>
            <person name="Chan C."/>
        </authorList>
    </citation>
    <scope>NUCLEOTIDE SEQUENCE [LARGE SCALE GENOMIC DNA]</scope>
</reference>
<feature type="compositionally biased region" description="Polar residues" evidence="1">
    <location>
        <begin position="51"/>
        <end position="63"/>
    </location>
</feature>
<evidence type="ECO:0000313" key="3">
    <source>
        <dbReference type="EMBL" id="CAL1128403.1"/>
    </source>
</evidence>
<protein>
    <submittedName>
        <fullName evidence="2">Uncharacterized protein</fullName>
    </submittedName>
</protein>
<accession>A0A9P1BKE8</accession>
<feature type="compositionally biased region" description="Low complexity" evidence="1">
    <location>
        <begin position="1"/>
        <end position="14"/>
    </location>
</feature>